<feature type="repeat" description="WD" evidence="5">
    <location>
        <begin position="226"/>
        <end position="268"/>
    </location>
</feature>
<dbReference type="PIRSF" id="PIRSF002394">
    <property type="entry name" value="GN-bd_beta"/>
    <property type="match status" value="1"/>
</dbReference>
<evidence type="ECO:0000313" key="7">
    <source>
        <dbReference type="Proteomes" id="UP000215902"/>
    </source>
</evidence>
<dbReference type="InterPro" id="IPR020472">
    <property type="entry name" value="WD40_PAC1"/>
</dbReference>
<protein>
    <submittedName>
        <fullName evidence="6">Uncharacterized protein</fullName>
    </submittedName>
</protein>
<dbReference type="InterPro" id="IPR001632">
    <property type="entry name" value="WD40_G-protein_beta-like"/>
</dbReference>
<dbReference type="GO" id="GO:0007165">
    <property type="term" value="P:signal transduction"/>
    <property type="evidence" value="ECO:0007669"/>
    <property type="project" value="UniProtKB-KW"/>
</dbReference>
<dbReference type="InterPro" id="IPR001680">
    <property type="entry name" value="WD40_rpt"/>
</dbReference>
<feature type="repeat" description="WD" evidence="5">
    <location>
        <begin position="57"/>
        <end position="90"/>
    </location>
</feature>
<reference evidence="6 7" key="1">
    <citation type="submission" date="2017-06" db="EMBL/GenBank/DDBJ databases">
        <title>A platform for efficient transgenesis in Macrostomum lignano, a flatworm model organism for stem cell research.</title>
        <authorList>
            <person name="Berezikov E."/>
        </authorList>
    </citation>
    <scope>NUCLEOTIDE SEQUENCE [LARGE SCALE GENOMIC DNA]</scope>
    <source>
        <strain evidence="6">DV1</strain>
        <tissue evidence="6">Whole organism</tissue>
    </source>
</reference>
<feature type="repeat" description="WD" evidence="5">
    <location>
        <begin position="313"/>
        <end position="347"/>
    </location>
</feature>
<keyword evidence="3" id="KW-0677">Repeat</keyword>
<keyword evidence="2 5" id="KW-0853">WD repeat</keyword>
<dbReference type="STRING" id="282301.A0A267H1W6"/>
<feature type="repeat" description="WD" evidence="5">
    <location>
        <begin position="143"/>
        <end position="183"/>
    </location>
</feature>
<sequence length="347" mass="38502">MEDDQPCEEELKLIAEIKEMKARIRTARKEAADADYVTETENLPPLGRLKFKVRKELHGHLAKLTDLHWGKNSDTLVTAGQDGKLFVWDVYKCMKQNAVFLNTAWVMAVSFSPDNTRVASGGLDNILSIHNLEEPEGGTPIELSGHDGYIASIRFTDASHCVTSSGDKSCALWDLQAGKIVHRFLGHENDVNALALASHSQHFASASSDKTAKLWDLREQHCRATYWGHELDVNGVDYFPQCDYAFATSSDDGSCRMWDIRADQMLANLGDDFIQCGSTCVAVSRSGRLVMAGYDDYNCHVWDLLLEERIGIMLGHDNRISCIGVSPNGIAVATGAWDNNSFIWTAK</sequence>
<evidence type="ECO:0000313" key="6">
    <source>
        <dbReference type="EMBL" id="PAA92255.1"/>
    </source>
</evidence>
<evidence type="ECO:0000256" key="1">
    <source>
        <dbReference type="ARBA" id="ARBA00009768"/>
    </source>
</evidence>
<dbReference type="PANTHER" id="PTHR19850">
    <property type="entry name" value="GUANINE NUCLEOTIDE-BINDING PROTEIN BETA G PROTEIN BETA"/>
    <property type="match status" value="1"/>
</dbReference>
<dbReference type="PRINTS" id="PR00320">
    <property type="entry name" value="GPROTEINBRPT"/>
</dbReference>
<dbReference type="InterPro" id="IPR016346">
    <property type="entry name" value="G-protein_beta_1-5"/>
</dbReference>
<dbReference type="PROSITE" id="PS00678">
    <property type="entry name" value="WD_REPEATS_1"/>
    <property type="match status" value="2"/>
</dbReference>
<dbReference type="CDD" id="cd00200">
    <property type="entry name" value="WD40"/>
    <property type="match status" value="1"/>
</dbReference>
<dbReference type="PROSITE" id="PS50294">
    <property type="entry name" value="WD_REPEATS_REGION"/>
    <property type="match status" value="4"/>
</dbReference>
<proteinExistence type="inferred from homology"/>
<gene>
    <name evidence="6" type="ORF">BOX15_Mlig012466g3</name>
</gene>
<dbReference type="PROSITE" id="PS50082">
    <property type="entry name" value="WD_REPEATS_2"/>
    <property type="match status" value="5"/>
</dbReference>
<dbReference type="Proteomes" id="UP000215902">
    <property type="component" value="Unassembled WGS sequence"/>
</dbReference>
<dbReference type="Gene3D" id="2.130.10.10">
    <property type="entry name" value="YVTN repeat-like/Quinoprotein amine dehydrogenase"/>
    <property type="match status" value="1"/>
</dbReference>
<evidence type="ECO:0000256" key="4">
    <source>
        <dbReference type="ARBA" id="ARBA00023224"/>
    </source>
</evidence>
<comment type="similarity">
    <text evidence="1">Belongs to the WD repeat G protein beta family.</text>
</comment>
<keyword evidence="4" id="KW-0807">Transducer</keyword>
<name>A0A267H1W6_9PLAT</name>
<dbReference type="InterPro" id="IPR019775">
    <property type="entry name" value="WD40_repeat_CS"/>
</dbReference>
<evidence type="ECO:0000256" key="3">
    <source>
        <dbReference type="ARBA" id="ARBA00022737"/>
    </source>
</evidence>
<accession>A0A267H1W6</accession>
<comment type="caution">
    <text evidence="6">The sequence shown here is derived from an EMBL/GenBank/DDBJ whole genome shotgun (WGS) entry which is preliminary data.</text>
</comment>
<dbReference type="InterPro" id="IPR015943">
    <property type="entry name" value="WD40/YVTN_repeat-like_dom_sf"/>
</dbReference>
<keyword evidence="7" id="KW-1185">Reference proteome</keyword>
<dbReference type="EMBL" id="NIVC01000059">
    <property type="protein sequence ID" value="PAA92255.1"/>
    <property type="molecule type" value="Genomic_DNA"/>
</dbReference>
<organism evidence="6 7">
    <name type="scientific">Macrostomum lignano</name>
    <dbReference type="NCBI Taxonomy" id="282301"/>
    <lineage>
        <taxon>Eukaryota</taxon>
        <taxon>Metazoa</taxon>
        <taxon>Spiralia</taxon>
        <taxon>Lophotrochozoa</taxon>
        <taxon>Platyhelminthes</taxon>
        <taxon>Rhabditophora</taxon>
        <taxon>Macrostomorpha</taxon>
        <taxon>Macrostomida</taxon>
        <taxon>Macrostomidae</taxon>
        <taxon>Macrostomum</taxon>
    </lineage>
</organism>
<dbReference type="AlphaFoldDB" id="A0A267H1W6"/>
<evidence type="ECO:0000256" key="2">
    <source>
        <dbReference type="ARBA" id="ARBA00022574"/>
    </source>
</evidence>
<dbReference type="SUPFAM" id="SSF50978">
    <property type="entry name" value="WD40 repeat-like"/>
    <property type="match status" value="1"/>
</dbReference>
<evidence type="ECO:0000256" key="5">
    <source>
        <dbReference type="PROSITE-ProRule" id="PRU00221"/>
    </source>
</evidence>
<dbReference type="PRINTS" id="PR00319">
    <property type="entry name" value="GPROTEINB"/>
</dbReference>
<dbReference type="Pfam" id="PF25391">
    <property type="entry name" value="WD40_Gbeta"/>
    <property type="match status" value="1"/>
</dbReference>
<feature type="repeat" description="WD" evidence="5">
    <location>
        <begin position="184"/>
        <end position="225"/>
    </location>
</feature>
<dbReference type="InterPro" id="IPR036322">
    <property type="entry name" value="WD40_repeat_dom_sf"/>
</dbReference>
<dbReference type="OrthoDB" id="10255630at2759"/>
<dbReference type="SMART" id="SM00320">
    <property type="entry name" value="WD40"/>
    <property type="match status" value="7"/>
</dbReference>